<proteinExistence type="predicted"/>
<accession>A0A164UPX8</accession>
<keyword evidence="1" id="KW-1133">Transmembrane helix</keyword>
<name>A0A164UPX8_9CRUS</name>
<dbReference type="Proteomes" id="UP000076858">
    <property type="component" value="Unassembled WGS sequence"/>
</dbReference>
<dbReference type="EMBL" id="LRGB01001579">
    <property type="protein sequence ID" value="KZS11566.1"/>
    <property type="molecule type" value="Genomic_DNA"/>
</dbReference>
<evidence type="ECO:0000313" key="2">
    <source>
        <dbReference type="EMBL" id="KZS11566.1"/>
    </source>
</evidence>
<keyword evidence="1" id="KW-0472">Membrane</keyword>
<organism evidence="2 3">
    <name type="scientific">Daphnia magna</name>
    <dbReference type="NCBI Taxonomy" id="35525"/>
    <lineage>
        <taxon>Eukaryota</taxon>
        <taxon>Metazoa</taxon>
        <taxon>Ecdysozoa</taxon>
        <taxon>Arthropoda</taxon>
        <taxon>Crustacea</taxon>
        <taxon>Branchiopoda</taxon>
        <taxon>Diplostraca</taxon>
        <taxon>Cladocera</taxon>
        <taxon>Anomopoda</taxon>
        <taxon>Daphniidae</taxon>
        <taxon>Daphnia</taxon>
    </lineage>
</organism>
<sequence length="87" mass="10260">MKRTRLHLGFCFVLLLYQVPILTLFMHHNVSLPFLHFISRRRCVFNYLSKVHKTTKLGLSFFFSSIVVSCSKAFNISFFRPAKESRC</sequence>
<evidence type="ECO:0000313" key="3">
    <source>
        <dbReference type="Proteomes" id="UP000076858"/>
    </source>
</evidence>
<protein>
    <submittedName>
        <fullName evidence="2">Uncharacterized protein</fullName>
    </submittedName>
</protein>
<gene>
    <name evidence="2" type="ORF">APZ42_023729</name>
</gene>
<comment type="caution">
    <text evidence="2">The sequence shown here is derived from an EMBL/GenBank/DDBJ whole genome shotgun (WGS) entry which is preliminary data.</text>
</comment>
<evidence type="ECO:0000256" key="1">
    <source>
        <dbReference type="SAM" id="Phobius"/>
    </source>
</evidence>
<dbReference type="AlphaFoldDB" id="A0A164UPX8"/>
<feature type="transmembrane region" description="Helical" evidence="1">
    <location>
        <begin position="57"/>
        <end position="79"/>
    </location>
</feature>
<feature type="transmembrane region" description="Helical" evidence="1">
    <location>
        <begin position="7"/>
        <end position="26"/>
    </location>
</feature>
<reference evidence="2 3" key="1">
    <citation type="submission" date="2016-03" db="EMBL/GenBank/DDBJ databases">
        <title>EvidentialGene: Evidence-directed Construction of Genes on Genomes.</title>
        <authorList>
            <person name="Gilbert D.G."/>
            <person name="Choi J.-H."/>
            <person name="Mockaitis K."/>
            <person name="Colbourne J."/>
            <person name="Pfrender M."/>
        </authorList>
    </citation>
    <scope>NUCLEOTIDE SEQUENCE [LARGE SCALE GENOMIC DNA]</scope>
    <source>
        <strain evidence="2 3">Xinb3</strain>
        <tissue evidence="2">Complete organism</tissue>
    </source>
</reference>
<keyword evidence="3" id="KW-1185">Reference proteome</keyword>
<keyword evidence="1" id="KW-0812">Transmembrane</keyword>